<evidence type="ECO:0000313" key="2">
    <source>
        <dbReference type="EMBL" id="AIZ94965.1"/>
    </source>
</evidence>
<dbReference type="GO" id="GO:0008233">
    <property type="term" value="F:peptidase activity"/>
    <property type="evidence" value="ECO:0007669"/>
    <property type="project" value="UniProtKB-KW"/>
</dbReference>
<organism evidence="2 3">
    <name type="scientific">Pseudomonas phage phi176</name>
    <dbReference type="NCBI Taxonomy" id="1541891"/>
    <lineage>
        <taxon>Viruses</taxon>
        <taxon>Duplodnaviria</taxon>
        <taxon>Heunggongvirae</taxon>
        <taxon>Uroviricota</taxon>
        <taxon>Caudoviricetes</taxon>
        <taxon>Schitoviridae</taxon>
        <taxon>Migulavirinae</taxon>
        <taxon>Litunavirus</taxon>
        <taxon>Litunavirus Ab09</taxon>
    </lineage>
</organism>
<evidence type="ECO:0000313" key="3">
    <source>
        <dbReference type="Proteomes" id="UP000030923"/>
    </source>
</evidence>
<dbReference type="InterPro" id="IPR003959">
    <property type="entry name" value="ATPase_AAA_core"/>
</dbReference>
<feature type="domain" description="ATPase AAA-type core" evidence="1">
    <location>
        <begin position="32"/>
        <end position="157"/>
    </location>
</feature>
<dbReference type="Pfam" id="PF00004">
    <property type="entry name" value="AAA"/>
    <property type="match status" value="1"/>
</dbReference>
<dbReference type="GO" id="GO:0016887">
    <property type="term" value="F:ATP hydrolysis activity"/>
    <property type="evidence" value="ECO:0007669"/>
    <property type="project" value="InterPro"/>
</dbReference>
<dbReference type="GO" id="GO:0005524">
    <property type="term" value="F:ATP binding"/>
    <property type="evidence" value="ECO:0007669"/>
    <property type="project" value="InterPro"/>
</dbReference>
<dbReference type="Gene3D" id="3.40.50.300">
    <property type="entry name" value="P-loop containing nucleotide triphosphate hydrolases"/>
    <property type="match status" value="1"/>
</dbReference>
<reference evidence="2 3" key="1">
    <citation type="submission" date="2014-08" db="EMBL/GenBank/DDBJ databases">
        <title>Directed in vitro evolution of therapeutic bacteriophage: the Appelmans protocol.</title>
        <authorList>
            <person name="Burrowes B.H."/>
            <person name="Molineux I.J."/>
            <person name="Alves D.R."/>
            <person name="Fralick J.A."/>
        </authorList>
    </citation>
    <scope>NUCLEOTIDE SEQUENCE [LARGE SCALE GENOMIC DNA]</scope>
</reference>
<keyword evidence="2" id="KW-0645">Protease</keyword>
<dbReference type="InterPro" id="IPR050052">
    <property type="entry name" value="ATP-dep_Clp_protease_ClpX"/>
</dbReference>
<evidence type="ECO:0000259" key="1">
    <source>
        <dbReference type="Pfam" id="PF00004"/>
    </source>
</evidence>
<accession>A0A0A7NPH4</accession>
<proteinExistence type="predicted"/>
<dbReference type="Proteomes" id="UP000030923">
    <property type="component" value="Segment"/>
</dbReference>
<name>A0A0A7NPH4_9CAUD</name>
<sequence>MSQANEKTIERIGKILLIFKASEGEIRPHFWLTGPSGSGKSFNIMDQCNRLDIMLPMTEVNCASLTKEGYSGLSLSKALAPLTTLSNVPNVVFCDEMDKLFLSGNSNDSHANEISIGVQNEFLRVLEGSTTQTFGDYGKYNTVSVERSLFIFAGAFNGQENMDATELLKCGVKTEFIGRTGLVYNLEKPTMEALVQYLKESELWANYRSLFPKEDHKKAEKWLIKEIGRQYPDSNIGVRLINTLIHQYYINAGEDSKPQAGKKEFARTLDFSTGRLK</sequence>
<dbReference type="EMBL" id="KM411960">
    <property type="protein sequence ID" value="AIZ94965.1"/>
    <property type="molecule type" value="Genomic_DNA"/>
</dbReference>
<protein>
    <submittedName>
        <fullName evidence="2">Putative ATP-dependent protease</fullName>
    </submittedName>
</protein>
<dbReference type="SUPFAM" id="SSF52540">
    <property type="entry name" value="P-loop containing nucleoside triphosphate hydrolases"/>
    <property type="match status" value="1"/>
</dbReference>
<keyword evidence="2" id="KW-0378">Hydrolase</keyword>
<dbReference type="GO" id="GO:0051603">
    <property type="term" value="P:proteolysis involved in protein catabolic process"/>
    <property type="evidence" value="ECO:0007669"/>
    <property type="project" value="TreeGrafter"/>
</dbReference>
<dbReference type="PANTHER" id="PTHR48102:SF7">
    <property type="entry name" value="ATP-DEPENDENT CLP PROTEASE ATP-BINDING SUBUNIT CLPX-LIKE, MITOCHONDRIAL"/>
    <property type="match status" value="1"/>
</dbReference>
<dbReference type="InterPro" id="IPR027417">
    <property type="entry name" value="P-loop_NTPase"/>
</dbReference>
<dbReference type="PANTHER" id="PTHR48102">
    <property type="entry name" value="ATP-DEPENDENT CLP PROTEASE ATP-BINDING SUBUNIT CLPX-LIKE, MITOCHONDRIAL-RELATED"/>
    <property type="match status" value="1"/>
</dbReference>